<accession>A0A7Z7J706</accession>
<dbReference type="AlphaFoldDB" id="A0A7Z7J706"/>
<organism evidence="2">
    <name type="scientific">Cupriavidus taiwanensis</name>
    <dbReference type="NCBI Taxonomy" id="164546"/>
    <lineage>
        <taxon>Bacteria</taxon>
        <taxon>Pseudomonadati</taxon>
        <taxon>Pseudomonadota</taxon>
        <taxon>Betaproteobacteria</taxon>
        <taxon>Burkholderiales</taxon>
        <taxon>Burkholderiaceae</taxon>
        <taxon>Cupriavidus</taxon>
    </lineage>
</organism>
<dbReference type="Proteomes" id="UP000257139">
    <property type="component" value="Chromosome CBM2594_a"/>
</dbReference>
<proteinExistence type="predicted"/>
<feature type="region of interest" description="Disordered" evidence="1">
    <location>
        <begin position="1"/>
        <end position="25"/>
    </location>
</feature>
<reference evidence="2" key="1">
    <citation type="submission" date="2018-01" db="EMBL/GenBank/DDBJ databases">
        <authorList>
            <person name="Clerissi C."/>
        </authorList>
    </citation>
    <scope>NUCLEOTIDE SEQUENCE [LARGE SCALE GENOMIC DNA]</scope>
    <source>
        <strain evidence="2">Cupriavidus taiwanensis STM 6021</strain>
    </source>
</reference>
<sequence>MQGEFDALGGRPGPLPKTDPAVPPQRDLVTAQNEWLAAVHADVGAVRAAVDQHVSAGARLGRGLEAGREAVRHHDGHAGITPDGDRRRDRVHLDHSVPIAQGKKRGIRQRLIESRDQGQVGGLLPDRFVQLHRLRPAAHVDGVQVARHLAQRRRKVRHRVLAGDDLSARRQPGQPGGEVHGIAKDIARRVEQDRAMVEADVGRHGEARHRRQFGNRALHVQCRLQGLLRAGKQHHDLVADGLDEPALRRLGTRFHRTQATADRGKGGGVARPFIEPRTAADIREQYRTLRRLVQQFPVHVHPDPSRQPRAATPARCRRHAPHAGNSGTGKADAQYECGARREEGCQGMRKRIAGAGSGSLADVSDA</sequence>
<protein>
    <submittedName>
        <fullName evidence="2">Uncharacterized protein</fullName>
    </submittedName>
</protein>
<gene>
    <name evidence="2" type="ORF">CBM2594_A40931</name>
</gene>
<feature type="region of interest" description="Disordered" evidence="1">
    <location>
        <begin position="299"/>
        <end position="335"/>
    </location>
</feature>
<name>A0A7Z7J706_9BURK</name>
<feature type="compositionally biased region" description="Pro residues" evidence="1">
    <location>
        <begin position="13"/>
        <end position="23"/>
    </location>
</feature>
<comment type="caution">
    <text evidence="2">The sequence shown here is derived from an EMBL/GenBank/DDBJ whole genome shotgun (WGS) entry which is preliminary data.</text>
</comment>
<evidence type="ECO:0000256" key="1">
    <source>
        <dbReference type="SAM" id="MobiDB-lite"/>
    </source>
</evidence>
<dbReference type="EMBL" id="OGUU01000008">
    <property type="protein sequence ID" value="SPC09608.1"/>
    <property type="molecule type" value="Genomic_DNA"/>
</dbReference>
<evidence type="ECO:0000313" key="2">
    <source>
        <dbReference type="EMBL" id="SPC09608.1"/>
    </source>
</evidence>